<evidence type="ECO:0000313" key="6">
    <source>
        <dbReference type="EMBL" id="RKP09408.1"/>
    </source>
</evidence>
<protein>
    <submittedName>
        <fullName evidence="6">Uncharacterized protein</fullName>
    </submittedName>
</protein>
<feature type="compositionally biased region" description="Basic and acidic residues" evidence="4">
    <location>
        <begin position="1"/>
        <end position="11"/>
    </location>
</feature>
<dbReference type="GO" id="GO:0005655">
    <property type="term" value="C:nucleolar ribonuclease P complex"/>
    <property type="evidence" value="ECO:0007669"/>
    <property type="project" value="InterPro"/>
</dbReference>
<dbReference type="InterPro" id="IPR036423">
    <property type="entry name" value="SOD-like_Cu/Zn_dom_sf"/>
</dbReference>
<feature type="transmembrane region" description="Helical" evidence="5">
    <location>
        <begin position="473"/>
        <end position="495"/>
    </location>
</feature>
<feature type="transmembrane region" description="Helical" evidence="5">
    <location>
        <begin position="544"/>
        <end position="565"/>
    </location>
</feature>
<evidence type="ECO:0000313" key="7">
    <source>
        <dbReference type="Proteomes" id="UP000271241"/>
    </source>
</evidence>
<dbReference type="GO" id="GO:0046872">
    <property type="term" value="F:metal ion binding"/>
    <property type="evidence" value="ECO:0007669"/>
    <property type="project" value="InterPro"/>
</dbReference>
<dbReference type="Proteomes" id="UP000271241">
    <property type="component" value="Unassembled WGS sequence"/>
</dbReference>
<dbReference type="Gene3D" id="3.30.110.20">
    <property type="entry name" value="Alba-like domain"/>
    <property type="match status" value="1"/>
</dbReference>
<dbReference type="InterPro" id="IPR014612">
    <property type="entry name" value="Pop7/Rpp20"/>
</dbReference>
<organism evidence="6 7">
    <name type="scientific">Thamnocephalis sphaerospora</name>
    <dbReference type="NCBI Taxonomy" id="78915"/>
    <lineage>
        <taxon>Eukaryota</taxon>
        <taxon>Fungi</taxon>
        <taxon>Fungi incertae sedis</taxon>
        <taxon>Zoopagomycota</taxon>
        <taxon>Zoopagomycotina</taxon>
        <taxon>Zoopagomycetes</taxon>
        <taxon>Zoopagales</taxon>
        <taxon>Sigmoideomycetaceae</taxon>
        <taxon>Thamnocephalis</taxon>
    </lineage>
</organism>
<feature type="non-terminal residue" evidence="6">
    <location>
        <position position="579"/>
    </location>
</feature>
<keyword evidence="5" id="KW-0812">Transmembrane</keyword>
<evidence type="ECO:0000256" key="4">
    <source>
        <dbReference type="SAM" id="MobiDB-lite"/>
    </source>
</evidence>
<dbReference type="SUPFAM" id="SSF82704">
    <property type="entry name" value="AlbA-like"/>
    <property type="match status" value="1"/>
</dbReference>
<dbReference type="PANTHER" id="PTHR15314">
    <property type="entry name" value="RIBONUCLEASE P PROTEIN SUBUNIT P20"/>
    <property type="match status" value="1"/>
</dbReference>
<evidence type="ECO:0000256" key="5">
    <source>
        <dbReference type="SAM" id="Phobius"/>
    </source>
</evidence>
<dbReference type="GO" id="GO:0001682">
    <property type="term" value="P:tRNA 5'-leader removal"/>
    <property type="evidence" value="ECO:0007669"/>
    <property type="project" value="InterPro"/>
</dbReference>
<dbReference type="AlphaFoldDB" id="A0A4P9XTB1"/>
<dbReference type="Pfam" id="PF12328">
    <property type="entry name" value="Rpp20"/>
    <property type="match status" value="1"/>
</dbReference>
<evidence type="ECO:0000256" key="1">
    <source>
        <dbReference type="ARBA" id="ARBA00004604"/>
    </source>
</evidence>
<dbReference type="GO" id="GO:0003676">
    <property type="term" value="F:nucleic acid binding"/>
    <property type="evidence" value="ECO:0007669"/>
    <property type="project" value="InterPro"/>
</dbReference>
<comment type="subcellular location">
    <subcellularLocation>
        <location evidence="1">Nucleus</location>
        <location evidence="1">Nucleolus</location>
    </subcellularLocation>
</comment>
<keyword evidence="5" id="KW-1133">Transmembrane helix</keyword>
<name>A0A4P9XTB1_9FUNG</name>
<sequence>MSEELAVKPEGVDAGLSPTAMDVESEVKPESVESKLPATTTSKKSTDKPKSAGHIYKRAPIRQPIQPNEIFVRSNCHFRPLMGRAKSLLSSDEAGFDFIVLHGVGAAIGSTINLAISIQYMMHDQVTLETTTSTTTFIDDTIPDDPDAEIETNQRTCSSIQVIIRRKPALESATTQPIRKGWLVAAVAAHGEGGHMRFITEFTPLEAAHARLTTSAIDVNVSFYTGGNQPYTRVYVSSTRFNTDDQWIYLLKIHEYQLEGNVVLGANSDNDTHCSTIGGVLDPGNRYPGQTKIVLPPDGAWSVNSAAESWDDLEAWNDQDDDGTPFNSDDLVPDSEDIVNNWLTSRNRWQNREDPHRSSIYRCRPGRFGTCMFGDLSAVLGIPLLPHGNSSLPTATVQTVSLHPRLSVLRGRRPVVNFSLALHRRNLRYATFACANIAALDVNKVQEPDSTTLPITDTRWYMESERRRFVGRMAGRAMLSILFYAATVNVIYATILLRRDRRNPARWLLFILTSGVIFTHLPLLPRLLVGDGDGNDQAVPCSLIRALGLFTGYLCTGASLGILMLKAYYIHKRARWVMA</sequence>
<accession>A0A4P9XTB1</accession>
<dbReference type="InterPro" id="IPR036882">
    <property type="entry name" value="Alba-like_dom_sf"/>
</dbReference>
<reference evidence="7" key="1">
    <citation type="journal article" date="2018" name="Nat. Microbiol.">
        <title>Leveraging single-cell genomics to expand the fungal tree of life.</title>
        <authorList>
            <person name="Ahrendt S.R."/>
            <person name="Quandt C.A."/>
            <person name="Ciobanu D."/>
            <person name="Clum A."/>
            <person name="Salamov A."/>
            <person name="Andreopoulos B."/>
            <person name="Cheng J.F."/>
            <person name="Woyke T."/>
            <person name="Pelin A."/>
            <person name="Henrissat B."/>
            <person name="Reynolds N.K."/>
            <person name="Benny G.L."/>
            <person name="Smith M.E."/>
            <person name="James T.Y."/>
            <person name="Grigoriev I.V."/>
        </authorList>
    </citation>
    <scope>NUCLEOTIDE SEQUENCE [LARGE SCALE GENOMIC DNA]</scope>
    <source>
        <strain evidence="7">RSA 1356</strain>
    </source>
</reference>
<dbReference type="GO" id="GO:0000172">
    <property type="term" value="C:ribonuclease MRP complex"/>
    <property type="evidence" value="ECO:0007669"/>
    <property type="project" value="InterPro"/>
</dbReference>
<evidence type="ECO:0000256" key="2">
    <source>
        <dbReference type="ARBA" id="ARBA00022694"/>
    </source>
</evidence>
<dbReference type="Gene3D" id="2.60.40.200">
    <property type="entry name" value="Superoxide dismutase, copper/zinc binding domain"/>
    <property type="match status" value="1"/>
</dbReference>
<keyword evidence="3" id="KW-0539">Nucleus</keyword>
<dbReference type="PANTHER" id="PTHR15314:SF1">
    <property type="entry name" value="RIBONUCLEASE P PROTEIN SUBUNIT P20"/>
    <property type="match status" value="1"/>
</dbReference>
<feature type="region of interest" description="Disordered" evidence="4">
    <location>
        <begin position="1"/>
        <end position="54"/>
    </location>
</feature>
<dbReference type="GO" id="GO:0006801">
    <property type="term" value="P:superoxide metabolic process"/>
    <property type="evidence" value="ECO:0007669"/>
    <property type="project" value="InterPro"/>
</dbReference>
<keyword evidence="7" id="KW-1185">Reference proteome</keyword>
<feature type="transmembrane region" description="Helical" evidence="5">
    <location>
        <begin position="507"/>
        <end position="524"/>
    </location>
</feature>
<proteinExistence type="predicted"/>
<dbReference type="EMBL" id="KZ992516">
    <property type="protein sequence ID" value="RKP09408.1"/>
    <property type="molecule type" value="Genomic_DNA"/>
</dbReference>
<gene>
    <name evidence="6" type="ORF">THASP1DRAFT_28810</name>
</gene>
<dbReference type="STRING" id="78915.A0A4P9XTB1"/>
<dbReference type="OrthoDB" id="416729at2759"/>
<keyword evidence="2" id="KW-0819">tRNA processing</keyword>
<keyword evidence="5" id="KW-0472">Membrane</keyword>
<evidence type="ECO:0000256" key="3">
    <source>
        <dbReference type="ARBA" id="ARBA00023242"/>
    </source>
</evidence>